<dbReference type="EC" id="6.3.5.-" evidence="1"/>
<dbReference type="GO" id="GO:0016740">
    <property type="term" value="F:transferase activity"/>
    <property type="evidence" value="ECO:0007669"/>
    <property type="project" value="UniProtKB-KW"/>
</dbReference>
<keyword evidence="1" id="KW-0436">Ligase</keyword>
<evidence type="ECO:0000313" key="3">
    <source>
        <dbReference type="Proteomes" id="UP000320781"/>
    </source>
</evidence>
<dbReference type="GO" id="GO:0050567">
    <property type="term" value="F:glutaminyl-tRNA synthase (glutamine-hydrolyzing) activity"/>
    <property type="evidence" value="ECO:0007669"/>
    <property type="project" value="UniProtKB-UniRule"/>
</dbReference>
<dbReference type="Proteomes" id="UP000320781">
    <property type="component" value="Unassembled WGS sequence"/>
</dbReference>
<dbReference type="GO" id="GO:0070681">
    <property type="term" value="P:glutaminyl-tRNAGln biosynthesis via transamidation"/>
    <property type="evidence" value="ECO:0007669"/>
    <property type="project" value="TreeGrafter"/>
</dbReference>
<comment type="catalytic activity">
    <reaction evidence="1">
        <text>L-glutamyl-tRNA(Gln) + L-glutamine + ATP + H2O = L-glutaminyl-tRNA(Gln) + L-glutamate + ADP + phosphate + H(+)</text>
        <dbReference type="Rhea" id="RHEA:17521"/>
        <dbReference type="Rhea" id="RHEA-COMP:9681"/>
        <dbReference type="Rhea" id="RHEA-COMP:9684"/>
        <dbReference type="ChEBI" id="CHEBI:15377"/>
        <dbReference type="ChEBI" id="CHEBI:15378"/>
        <dbReference type="ChEBI" id="CHEBI:29985"/>
        <dbReference type="ChEBI" id="CHEBI:30616"/>
        <dbReference type="ChEBI" id="CHEBI:43474"/>
        <dbReference type="ChEBI" id="CHEBI:58359"/>
        <dbReference type="ChEBI" id="CHEBI:78520"/>
        <dbReference type="ChEBI" id="CHEBI:78521"/>
        <dbReference type="ChEBI" id="CHEBI:456216"/>
    </reaction>
</comment>
<keyword evidence="1" id="KW-0648">Protein biosynthesis</keyword>
<dbReference type="EMBL" id="SOKU01000241">
    <property type="protein sequence ID" value="TES85240.1"/>
    <property type="molecule type" value="Genomic_DNA"/>
</dbReference>
<dbReference type="AlphaFoldDB" id="A0A523QI61"/>
<evidence type="ECO:0000256" key="1">
    <source>
        <dbReference type="HAMAP-Rule" id="MF_00122"/>
    </source>
</evidence>
<dbReference type="Pfam" id="PF02686">
    <property type="entry name" value="GatC"/>
    <property type="match status" value="1"/>
</dbReference>
<dbReference type="NCBIfam" id="TIGR00135">
    <property type="entry name" value="gatC"/>
    <property type="match status" value="1"/>
</dbReference>
<comment type="catalytic activity">
    <reaction evidence="1">
        <text>L-aspartyl-tRNA(Asn) + L-glutamine + ATP + H2O = L-asparaginyl-tRNA(Asn) + L-glutamate + ADP + phosphate + 2 H(+)</text>
        <dbReference type="Rhea" id="RHEA:14513"/>
        <dbReference type="Rhea" id="RHEA-COMP:9674"/>
        <dbReference type="Rhea" id="RHEA-COMP:9677"/>
        <dbReference type="ChEBI" id="CHEBI:15377"/>
        <dbReference type="ChEBI" id="CHEBI:15378"/>
        <dbReference type="ChEBI" id="CHEBI:29985"/>
        <dbReference type="ChEBI" id="CHEBI:30616"/>
        <dbReference type="ChEBI" id="CHEBI:43474"/>
        <dbReference type="ChEBI" id="CHEBI:58359"/>
        <dbReference type="ChEBI" id="CHEBI:78515"/>
        <dbReference type="ChEBI" id="CHEBI:78516"/>
        <dbReference type="ChEBI" id="CHEBI:456216"/>
    </reaction>
</comment>
<comment type="caution">
    <text evidence="2">The sequence shown here is derived from an EMBL/GenBank/DDBJ whole genome shotgun (WGS) entry which is preliminary data.</text>
</comment>
<dbReference type="HAMAP" id="MF_00122">
    <property type="entry name" value="GatC"/>
    <property type="match status" value="1"/>
</dbReference>
<organism evidence="2 3">
    <name type="scientific">Aerophobetes bacterium</name>
    <dbReference type="NCBI Taxonomy" id="2030807"/>
    <lineage>
        <taxon>Bacteria</taxon>
        <taxon>Candidatus Aerophobota</taxon>
    </lineage>
</organism>
<proteinExistence type="inferred from homology"/>
<dbReference type="GO" id="GO:0005524">
    <property type="term" value="F:ATP binding"/>
    <property type="evidence" value="ECO:0007669"/>
    <property type="project" value="UniProtKB-KW"/>
</dbReference>
<comment type="subunit">
    <text evidence="1">Heterotrimer of A, B and C subunits.</text>
</comment>
<keyword evidence="1" id="KW-0547">Nucleotide-binding</keyword>
<evidence type="ECO:0000313" key="2">
    <source>
        <dbReference type="EMBL" id="TES85240.1"/>
    </source>
</evidence>
<dbReference type="GO" id="GO:0050566">
    <property type="term" value="F:asparaginyl-tRNA synthase (glutamine-hydrolyzing) activity"/>
    <property type="evidence" value="ECO:0007669"/>
    <property type="project" value="RHEA"/>
</dbReference>
<protein>
    <recommendedName>
        <fullName evidence="1">Aspartyl/glutamyl-tRNA(Asn/Gln) amidotransferase subunit C</fullName>
        <shortName evidence="1">Asp/Glu-ADT subunit C</shortName>
        <ecNumber evidence="1">6.3.5.-</ecNumber>
    </recommendedName>
</protein>
<keyword evidence="1" id="KW-0067">ATP-binding</keyword>
<reference evidence="2 3" key="1">
    <citation type="submission" date="2019-03" db="EMBL/GenBank/DDBJ databases">
        <title>Metabolic potential of uncultured bacteria and archaea associated with petroleum seepage in deep-sea sediments.</title>
        <authorList>
            <person name="Dong X."/>
            <person name="Hubert C."/>
        </authorList>
    </citation>
    <scope>NUCLEOTIDE SEQUENCE [LARGE SCALE GENOMIC DNA]</scope>
    <source>
        <strain evidence="2">E44_bin92</strain>
    </source>
</reference>
<dbReference type="GO" id="GO:0006412">
    <property type="term" value="P:translation"/>
    <property type="evidence" value="ECO:0007669"/>
    <property type="project" value="UniProtKB-UniRule"/>
</dbReference>
<dbReference type="SUPFAM" id="SSF141000">
    <property type="entry name" value="Glu-tRNAGln amidotransferase C subunit"/>
    <property type="match status" value="1"/>
</dbReference>
<comment type="function">
    <text evidence="1">Allows the formation of correctly charged Asn-tRNA(Asn) or Gln-tRNA(Gln) through the transamidation of misacylated Asp-tRNA(Asn) or Glu-tRNA(Gln) in organisms which lack either or both of asparaginyl-tRNA or glutaminyl-tRNA synthetases. The reaction takes place in the presence of glutamine and ATP through an activated phospho-Asp-tRNA(Asn) or phospho-Glu-tRNA(Gln).</text>
</comment>
<dbReference type="PANTHER" id="PTHR15004:SF0">
    <property type="entry name" value="GLUTAMYL-TRNA(GLN) AMIDOTRANSFERASE SUBUNIT C, MITOCHONDRIAL"/>
    <property type="match status" value="1"/>
</dbReference>
<keyword evidence="2" id="KW-0808">Transferase</keyword>
<dbReference type="Gene3D" id="1.10.20.60">
    <property type="entry name" value="Glu-tRNAGln amidotransferase C subunit, N-terminal domain"/>
    <property type="match status" value="1"/>
</dbReference>
<gene>
    <name evidence="1 2" type="primary">gatC</name>
    <name evidence="2" type="ORF">E3J95_04875</name>
</gene>
<dbReference type="InterPro" id="IPR036113">
    <property type="entry name" value="Asp/Glu-ADT_sf_sub_c"/>
</dbReference>
<sequence>MKGTIDRQQVRYIAHLARLELSEEEEEKFTRQLGEILAWVDKLKELDTSKLLFTAHVLPLTNVFREDELRESLSEREALLNAPRKKRSHFQVPKVLGD</sequence>
<name>A0A523QI61_UNCAE</name>
<dbReference type="InterPro" id="IPR003837">
    <property type="entry name" value="GatC"/>
</dbReference>
<dbReference type="PANTHER" id="PTHR15004">
    <property type="entry name" value="GLUTAMYL-TRNA(GLN) AMIDOTRANSFERASE SUBUNIT C, MITOCHONDRIAL"/>
    <property type="match status" value="1"/>
</dbReference>
<accession>A0A523QI61</accession>
<dbReference type="GO" id="GO:0006450">
    <property type="term" value="P:regulation of translational fidelity"/>
    <property type="evidence" value="ECO:0007669"/>
    <property type="project" value="InterPro"/>
</dbReference>
<comment type="similarity">
    <text evidence="1">Belongs to the GatC family.</text>
</comment>